<dbReference type="RefSeq" id="WP_090675861.1">
    <property type="nucleotide sequence ID" value="NZ_FNIT01000009.1"/>
</dbReference>
<organism evidence="1 2">
    <name type="scientific">Aureimonas jatrophae</name>
    <dbReference type="NCBI Taxonomy" id="1166073"/>
    <lineage>
        <taxon>Bacteria</taxon>
        <taxon>Pseudomonadati</taxon>
        <taxon>Pseudomonadota</taxon>
        <taxon>Alphaproteobacteria</taxon>
        <taxon>Hyphomicrobiales</taxon>
        <taxon>Aurantimonadaceae</taxon>
        <taxon>Aureimonas</taxon>
    </lineage>
</organism>
<dbReference type="OrthoDB" id="571298at2"/>
<dbReference type="AlphaFoldDB" id="A0A1H0L494"/>
<keyword evidence="2" id="KW-1185">Reference proteome</keyword>
<dbReference type="Pfam" id="PF20102">
    <property type="entry name" value="DUF6492"/>
    <property type="match status" value="1"/>
</dbReference>
<name>A0A1H0L494_9HYPH</name>
<evidence type="ECO:0000313" key="2">
    <source>
        <dbReference type="Proteomes" id="UP000198793"/>
    </source>
</evidence>
<accession>A0A1H0L494</accession>
<dbReference type="STRING" id="1166073.SAMN05192530_10930"/>
<reference evidence="1 2" key="1">
    <citation type="submission" date="2016-10" db="EMBL/GenBank/DDBJ databases">
        <authorList>
            <person name="de Groot N.N."/>
        </authorList>
    </citation>
    <scope>NUCLEOTIDE SEQUENCE [LARGE SCALE GENOMIC DNA]</scope>
    <source>
        <strain evidence="2">L7-484,KACC 16230,DSM 25025</strain>
    </source>
</reference>
<evidence type="ECO:0000313" key="1">
    <source>
        <dbReference type="EMBL" id="SDO62882.1"/>
    </source>
</evidence>
<proteinExistence type="predicted"/>
<dbReference type="InterPro" id="IPR045499">
    <property type="entry name" value="DUF6492"/>
</dbReference>
<protein>
    <submittedName>
        <fullName evidence="1">Uncharacterized protein</fullName>
    </submittedName>
</protein>
<dbReference type="Proteomes" id="UP000198793">
    <property type="component" value="Unassembled WGS sequence"/>
</dbReference>
<sequence length="292" mass="32517">MRVALVTSSYRGDFERCRLLCDSIDRFVTGHAVHLILVARRDVALFRALEGPGRRIVCEDEILPAWLRPVPTVLGRPRRSLWLTPFGPPLRGWHVQQLRRIAMAAALDEDVLVSLDSDVLFVRPFAVGALIRGERVAFYRRPDAMRSVVTDALRIEHEAWSRRAGALLGIAAPAQTETGYIATLIAWRADTVRDMLARIAKATSRAPLRALVGSAALSECTIYGRFVDECENRPDRHEPTDRMLCAVYWIGPPLDERGVRAFLDGLEPDQVAIGLQSFTGTSPDLIRSVIGL</sequence>
<gene>
    <name evidence="1" type="ORF">SAMN05192530_10930</name>
</gene>
<dbReference type="EMBL" id="FNIT01000009">
    <property type="protein sequence ID" value="SDO62882.1"/>
    <property type="molecule type" value="Genomic_DNA"/>
</dbReference>